<protein>
    <submittedName>
        <fullName evidence="1">Uncharacterized protein</fullName>
    </submittedName>
</protein>
<sequence>MRSSLTIVMHPADLDPTPRSGTDRGRFLCFSPDAAVVLRETGAEVLEASDILSSCSHARTLIRSDRILSLVDERLSDAGWHPGDVQSVRLFLFYLLPPVLLIRQCLNSLSDDHYTLLKNGNPEHVGPAAALLERLAQDIARGFDALLPSSDYSDVHARLALWINRIILWRLGKRPHLLQLDLPTPFTSRVARTIAEGRNDAAILSTGHPGKTILATLRRGLRSIRQAPRKPDASKPVRLFRASMRRPAGSLELSLPTPLTNDPDLDRILAPVLAHYLPRLLKDCRAGADLAHALTPDLLVLDHLIQPSVIRAERDLAAKGIPSIMINHGSDTAQDTPVSNLGATFWARHGRVNAPSVKHLFCKSPLTAPLAQKAYPSAPAIHAIEVGKRYSRRPKDGAPFQIVMAGNYRIAEEHVPWVTELPGEFLHGLLEFARAAARVDAVKLVIKIKPGKTGLPLDWLRQELTNPRYAGRVMVDTQTPLGRFFETMDLLVGNNSATIQEALNNRIPVFLNTLRRHYHHVPARMIPPTSDDRAPAYAVRHLSDLPGMIAALRDCHQTPLSDREIEGLVWTDAQVAAGTAFLHAFLDRRDQPDYKGGGRNGA</sequence>
<dbReference type="RefSeq" id="WP_150495452.1">
    <property type="nucleotide sequence ID" value="NZ_BMFA01000003.1"/>
</dbReference>
<accession>A0A916TEK4</accession>
<dbReference type="OrthoDB" id="7832604at2"/>
<evidence type="ECO:0000313" key="1">
    <source>
        <dbReference type="EMBL" id="GGB41473.1"/>
    </source>
</evidence>
<organism evidence="1 2">
    <name type="scientific">Roseibium aquae</name>
    <dbReference type="NCBI Taxonomy" id="1323746"/>
    <lineage>
        <taxon>Bacteria</taxon>
        <taxon>Pseudomonadati</taxon>
        <taxon>Pseudomonadota</taxon>
        <taxon>Alphaproteobacteria</taxon>
        <taxon>Hyphomicrobiales</taxon>
        <taxon>Stappiaceae</taxon>
        <taxon>Roseibium</taxon>
    </lineage>
</organism>
<reference evidence="1" key="1">
    <citation type="journal article" date="2014" name="Int. J. Syst. Evol. Microbiol.">
        <title>Complete genome sequence of Corynebacterium casei LMG S-19264T (=DSM 44701T), isolated from a smear-ripened cheese.</title>
        <authorList>
            <consortium name="US DOE Joint Genome Institute (JGI-PGF)"/>
            <person name="Walter F."/>
            <person name="Albersmeier A."/>
            <person name="Kalinowski J."/>
            <person name="Ruckert C."/>
        </authorList>
    </citation>
    <scope>NUCLEOTIDE SEQUENCE</scope>
    <source>
        <strain evidence="1">CGMCC 1.12426</strain>
    </source>
</reference>
<comment type="caution">
    <text evidence="1">The sequence shown here is derived from an EMBL/GenBank/DDBJ whole genome shotgun (WGS) entry which is preliminary data.</text>
</comment>
<proteinExistence type="predicted"/>
<dbReference type="AlphaFoldDB" id="A0A916TEK4"/>
<reference evidence="1" key="2">
    <citation type="submission" date="2020-09" db="EMBL/GenBank/DDBJ databases">
        <authorList>
            <person name="Sun Q."/>
            <person name="Zhou Y."/>
        </authorList>
    </citation>
    <scope>NUCLEOTIDE SEQUENCE</scope>
    <source>
        <strain evidence="1">CGMCC 1.12426</strain>
    </source>
</reference>
<evidence type="ECO:0000313" key="2">
    <source>
        <dbReference type="Proteomes" id="UP000605148"/>
    </source>
</evidence>
<dbReference type="EMBL" id="BMFA01000003">
    <property type="protein sequence ID" value="GGB41473.1"/>
    <property type="molecule type" value="Genomic_DNA"/>
</dbReference>
<keyword evidence="2" id="KW-1185">Reference proteome</keyword>
<dbReference type="Proteomes" id="UP000605148">
    <property type="component" value="Unassembled WGS sequence"/>
</dbReference>
<name>A0A916TEK4_9HYPH</name>
<gene>
    <name evidence="1" type="ORF">GCM10011316_11770</name>
</gene>